<keyword evidence="3" id="KW-1133">Transmembrane helix</keyword>
<feature type="compositionally biased region" description="Low complexity" evidence="2">
    <location>
        <begin position="368"/>
        <end position="388"/>
    </location>
</feature>
<keyword evidence="3" id="KW-0812">Transmembrane</keyword>
<organism evidence="5 6">
    <name type="scientific">Limulus polyphemus</name>
    <name type="common">Atlantic horseshoe crab</name>
    <dbReference type="NCBI Taxonomy" id="6850"/>
    <lineage>
        <taxon>Eukaryota</taxon>
        <taxon>Metazoa</taxon>
        <taxon>Ecdysozoa</taxon>
        <taxon>Arthropoda</taxon>
        <taxon>Chelicerata</taxon>
        <taxon>Merostomata</taxon>
        <taxon>Xiphosura</taxon>
        <taxon>Limulidae</taxon>
        <taxon>Limulus</taxon>
    </lineage>
</organism>
<dbReference type="Proteomes" id="UP000694941">
    <property type="component" value="Unplaced"/>
</dbReference>
<feature type="region of interest" description="Disordered" evidence="2">
    <location>
        <begin position="327"/>
        <end position="473"/>
    </location>
</feature>
<dbReference type="InterPro" id="IPR042235">
    <property type="entry name" value="ZP-C_dom"/>
</dbReference>
<keyword evidence="5" id="KW-1185">Reference proteome</keyword>
<feature type="compositionally biased region" description="Pro residues" evidence="2">
    <location>
        <begin position="353"/>
        <end position="367"/>
    </location>
</feature>
<dbReference type="PANTHER" id="PTHR46560:SF4">
    <property type="entry name" value="DUSKY"/>
    <property type="match status" value="1"/>
</dbReference>
<dbReference type="PROSITE" id="PS51034">
    <property type="entry name" value="ZP_2"/>
    <property type="match status" value="1"/>
</dbReference>
<protein>
    <submittedName>
        <fullName evidence="6">Uncharacterized protein LOC106463446</fullName>
    </submittedName>
</protein>
<feature type="domain" description="ZP" evidence="4">
    <location>
        <begin position="76"/>
        <end position="335"/>
    </location>
</feature>
<dbReference type="InterPro" id="IPR001507">
    <property type="entry name" value="ZP_dom"/>
</dbReference>
<gene>
    <name evidence="6" type="primary">LOC106463446</name>
</gene>
<evidence type="ECO:0000313" key="6">
    <source>
        <dbReference type="RefSeq" id="XP_013778928.1"/>
    </source>
</evidence>
<dbReference type="PANTHER" id="PTHR46560">
    <property type="entry name" value="CYPHER, ISOFORM B"/>
    <property type="match status" value="1"/>
</dbReference>
<dbReference type="InterPro" id="IPR055355">
    <property type="entry name" value="ZP-C"/>
</dbReference>
<dbReference type="SMART" id="SM00241">
    <property type="entry name" value="ZP"/>
    <property type="match status" value="1"/>
</dbReference>
<keyword evidence="1" id="KW-1015">Disulfide bond</keyword>
<evidence type="ECO:0000256" key="1">
    <source>
        <dbReference type="ARBA" id="ARBA00023157"/>
    </source>
</evidence>
<feature type="transmembrane region" description="Helical" evidence="3">
    <location>
        <begin position="559"/>
        <end position="582"/>
    </location>
</feature>
<dbReference type="PRINTS" id="PR01217">
    <property type="entry name" value="PRICHEXTENSN"/>
</dbReference>
<proteinExistence type="predicted"/>
<name>A0ABM1BBZ3_LIMPO</name>
<dbReference type="Pfam" id="PF00100">
    <property type="entry name" value="Zona_pellucida"/>
    <property type="match status" value="1"/>
</dbReference>
<evidence type="ECO:0000313" key="5">
    <source>
        <dbReference type="Proteomes" id="UP000694941"/>
    </source>
</evidence>
<evidence type="ECO:0000256" key="2">
    <source>
        <dbReference type="SAM" id="MobiDB-lite"/>
    </source>
</evidence>
<sequence>MGGGEQGFRVELGSRRRIVFCLDSPVFCCNTCLWKRPVDIEALLYDTWVFKATWGQLDIGRSPAAMMPQITSLDVQCEKTGMTVHVEFDRPYNGIIFSKGHYSTASCRYVNPRSGRNSYEFVIPMSGCGTVANDNIDGTGQFGFDNTIIFQNDELFQEIWDVARKISCGWISSIEKFVTFRPFTVDMLEVKEVFFTGDNVDCWMDLQRGEGPFAPPVNGIVKIGETLTIVIYTRDDDGSFDLLVKDCYAYDSPEFENTKTRRIQLTDKSGCPVKEKLLRSFYRTRRTKNTGASIIAYGFINAFKFPDKMDVYIACNVEICKNSCASSCQPEVTDETNPGGRTEFPPTITTRRTPPPPTRPPILPTRPPTRLTRPPTQRTRPPTRGTRPPTRRTRPPTRGTRPPTRRTRPPTRGTRPPTRRTRPPTRGTRPPTRRTRPPTRGTRPTRPPIRSTRPTVQPPPPFRTTPAPATKGSHKANAFHTFLGEFGRYRTHVGRKRRDVELSLNSHRENKDNATLSMYRSFTVLAPDDLSDLESDYVKALRLLNQKNSDSYCMSVTSFFTGLSVLLGLLTISFIVVLMMCLRIRNNTKTMKSISSGNCHHS</sequence>
<accession>A0ABM1BBZ3</accession>
<evidence type="ECO:0000259" key="4">
    <source>
        <dbReference type="PROSITE" id="PS51034"/>
    </source>
</evidence>
<dbReference type="InterPro" id="IPR056953">
    <property type="entry name" value="CUT_N"/>
</dbReference>
<dbReference type="RefSeq" id="XP_013778928.1">
    <property type="nucleotide sequence ID" value="XM_013923474.1"/>
</dbReference>
<reference evidence="6" key="1">
    <citation type="submission" date="2025-08" db="UniProtKB">
        <authorList>
            <consortium name="RefSeq"/>
        </authorList>
    </citation>
    <scope>IDENTIFICATION</scope>
    <source>
        <tissue evidence="6">Muscle</tissue>
    </source>
</reference>
<keyword evidence="3" id="KW-0472">Membrane</keyword>
<dbReference type="Pfam" id="PF25057">
    <property type="entry name" value="CUT_N"/>
    <property type="match status" value="1"/>
</dbReference>
<evidence type="ECO:0000256" key="3">
    <source>
        <dbReference type="SAM" id="Phobius"/>
    </source>
</evidence>
<feature type="compositionally biased region" description="Low complexity" evidence="2">
    <location>
        <begin position="438"/>
        <end position="455"/>
    </location>
</feature>
<dbReference type="GeneID" id="106463446"/>
<dbReference type="Gene3D" id="2.60.40.4100">
    <property type="entry name" value="Zona pellucida, ZP-C domain"/>
    <property type="match status" value="1"/>
</dbReference>